<accession>U1Q913</accession>
<feature type="non-terminal residue" evidence="1">
    <location>
        <position position="1"/>
    </location>
</feature>
<dbReference type="AlphaFoldDB" id="U1Q913"/>
<protein>
    <submittedName>
        <fullName evidence="1">Uncharacterized protein</fullName>
    </submittedName>
</protein>
<dbReference type="EMBL" id="AWSE01000066">
    <property type="protein sequence ID" value="ERH24295.1"/>
    <property type="molecule type" value="Genomic_DNA"/>
</dbReference>
<evidence type="ECO:0000313" key="1">
    <source>
        <dbReference type="EMBL" id="ERH24295.1"/>
    </source>
</evidence>
<comment type="caution">
    <text evidence="1">The sequence shown here is derived from an EMBL/GenBank/DDBJ whole genome shotgun (WGS) entry which is preliminary data.</text>
</comment>
<keyword evidence="2" id="KW-1185">Reference proteome</keyword>
<dbReference type="HOGENOM" id="CLU_2763560_0_0_11"/>
<proteinExistence type="predicted"/>
<reference evidence="1 2" key="1">
    <citation type="submission" date="2013-08" db="EMBL/GenBank/DDBJ databases">
        <authorList>
            <person name="Weinstock G."/>
            <person name="Sodergren E."/>
            <person name="Wylie T."/>
            <person name="Fulton L."/>
            <person name="Fulton R."/>
            <person name="Fronick C."/>
            <person name="O'Laughlin M."/>
            <person name="Godfrey J."/>
            <person name="Miner T."/>
            <person name="Herter B."/>
            <person name="Appelbaum E."/>
            <person name="Cordes M."/>
            <person name="Lek S."/>
            <person name="Wollam A."/>
            <person name="Pepin K.H."/>
            <person name="Palsikar V.B."/>
            <person name="Mitreva M."/>
            <person name="Wilson R.K."/>
        </authorList>
    </citation>
    <scope>NUCLEOTIDE SEQUENCE [LARGE SCALE GENOMIC DNA]</scope>
    <source>
        <strain evidence="1 2">F0542</strain>
    </source>
</reference>
<gene>
    <name evidence="1" type="ORF">HMPREF1979_01356</name>
</gene>
<sequence>AVELLRASARVIEKPGRVGETASIEETVLLADWVLDAGARIVEVDGDPSVLAWPVGAAARHRKVLTSED</sequence>
<evidence type="ECO:0000313" key="2">
    <source>
        <dbReference type="Proteomes" id="UP000016536"/>
    </source>
</evidence>
<dbReference type="Proteomes" id="UP000016536">
    <property type="component" value="Unassembled WGS sequence"/>
</dbReference>
<organism evidence="1 2">
    <name type="scientific">Actinomyces johnsonii F0542</name>
    <dbReference type="NCBI Taxonomy" id="1321818"/>
    <lineage>
        <taxon>Bacteria</taxon>
        <taxon>Bacillati</taxon>
        <taxon>Actinomycetota</taxon>
        <taxon>Actinomycetes</taxon>
        <taxon>Actinomycetales</taxon>
        <taxon>Actinomycetaceae</taxon>
        <taxon>Actinomyces</taxon>
    </lineage>
</organism>
<name>U1Q913_9ACTO</name>